<evidence type="ECO:0000256" key="3">
    <source>
        <dbReference type="ARBA" id="ARBA00023015"/>
    </source>
</evidence>
<dbReference type="GO" id="GO:0000981">
    <property type="term" value="F:DNA-binding transcription factor activity, RNA polymerase II-specific"/>
    <property type="evidence" value="ECO:0007669"/>
    <property type="project" value="TreeGrafter"/>
</dbReference>
<accession>A0A4W3IKG8</accession>
<dbReference type="PROSITE" id="PS00658">
    <property type="entry name" value="FORK_HEAD_2"/>
    <property type="match status" value="1"/>
</dbReference>
<evidence type="ECO:0000313" key="10">
    <source>
        <dbReference type="Ensembl" id="ENSCMIP00000030829.1"/>
    </source>
</evidence>
<reference evidence="10" key="4">
    <citation type="submission" date="2025-08" db="UniProtKB">
        <authorList>
            <consortium name="Ensembl"/>
        </authorList>
    </citation>
    <scope>IDENTIFICATION</scope>
</reference>
<evidence type="ECO:0000256" key="5">
    <source>
        <dbReference type="ARBA" id="ARBA00023163"/>
    </source>
</evidence>
<proteinExistence type="predicted"/>
<keyword evidence="6 7" id="KW-0539">Nucleus</keyword>
<name>A0A4W3IKG8_CALMI</name>
<dbReference type="AlphaFoldDB" id="A0A4W3IKG8"/>
<dbReference type="Proteomes" id="UP000314986">
    <property type="component" value="Unassembled WGS sequence"/>
</dbReference>
<keyword evidence="2" id="KW-0217">Developmental protein</keyword>
<protein>
    <recommendedName>
        <fullName evidence="9">Fork-head domain-containing protein</fullName>
    </recommendedName>
</protein>
<dbReference type="InterPro" id="IPR001766">
    <property type="entry name" value="Fork_head_dom"/>
</dbReference>
<dbReference type="GeneTree" id="ENSGT00940000158029"/>
<reference evidence="11" key="1">
    <citation type="journal article" date="2006" name="Science">
        <title>Ancient noncoding elements conserved in the human genome.</title>
        <authorList>
            <person name="Venkatesh B."/>
            <person name="Kirkness E.F."/>
            <person name="Loh Y.H."/>
            <person name="Halpern A.L."/>
            <person name="Lee A.P."/>
            <person name="Johnson J."/>
            <person name="Dandona N."/>
            <person name="Viswanathan L.D."/>
            <person name="Tay A."/>
            <person name="Venter J.C."/>
            <person name="Strausberg R.L."/>
            <person name="Brenner S."/>
        </authorList>
    </citation>
    <scope>NUCLEOTIDE SEQUENCE [LARGE SCALE GENOMIC DNA]</scope>
</reference>
<reference evidence="10" key="5">
    <citation type="submission" date="2025-09" db="UniProtKB">
        <authorList>
            <consortium name="Ensembl"/>
        </authorList>
    </citation>
    <scope>IDENTIFICATION</scope>
</reference>
<dbReference type="InterPro" id="IPR047401">
    <property type="entry name" value="FH_FOXN1"/>
</dbReference>
<dbReference type="GeneID" id="103180566"/>
<dbReference type="STRING" id="7868.ENSCMIP00000030829"/>
<keyword evidence="4 7" id="KW-0238">DNA-binding</keyword>
<feature type="DNA-binding region" description="Fork-head" evidence="7">
    <location>
        <begin position="160"/>
        <end position="256"/>
    </location>
</feature>
<dbReference type="Ensembl" id="ENSCMIT00000031300.1">
    <property type="protein sequence ID" value="ENSCMIP00000030829.1"/>
    <property type="gene ID" value="ENSCMIG00000013257.1"/>
</dbReference>
<feature type="compositionally biased region" description="Basic and acidic residues" evidence="8">
    <location>
        <begin position="250"/>
        <end position="282"/>
    </location>
</feature>
<gene>
    <name evidence="10" type="primary">LOC103180566</name>
</gene>
<dbReference type="InterPro" id="IPR036390">
    <property type="entry name" value="WH_DNA-bd_sf"/>
</dbReference>
<evidence type="ECO:0000256" key="7">
    <source>
        <dbReference type="PROSITE-ProRule" id="PRU00089"/>
    </source>
</evidence>
<dbReference type="InterPro" id="IPR030456">
    <property type="entry name" value="TF_fork_head_CS_2"/>
</dbReference>
<dbReference type="PANTHER" id="PTHR46721">
    <property type="entry name" value="FORKHEAD BOX PROTEIN N1"/>
    <property type="match status" value="1"/>
</dbReference>
<organism evidence="10 11">
    <name type="scientific">Callorhinchus milii</name>
    <name type="common">Ghost shark</name>
    <dbReference type="NCBI Taxonomy" id="7868"/>
    <lineage>
        <taxon>Eukaryota</taxon>
        <taxon>Metazoa</taxon>
        <taxon>Chordata</taxon>
        <taxon>Craniata</taxon>
        <taxon>Vertebrata</taxon>
        <taxon>Chondrichthyes</taxon>
        <taxon>Holocephali</taxon>
        <taxon>Chimaeriformes</taxon>
        <taxon>Callorhinchidae</taxon>
        <taxon>Callorhinchus</taxon>
    </lineage>
</organism>
<dbReference type="OMA" id="RIAPHFT"/>
<comment type="subcellular location">
    <subcellularLocation>
        <location evidence="1 7">Nucleus</location>
    </subcellularLocation>
</comment>
<sequence>MAFSDHKYDLNQEDIIVNPQTDFLVDQPLQIHQVPVSANAMFQTNMNYMAGHMAGNSFLNQQQTNTEQVARESPLQLVHAIQDSKYQTDTLSGVGLEQPEQQKLLCYHSQPQPLYCPIQPIQQQYCDVAGYPGACAVVQFPYQRIAPHFTQEAQHHLYPKPIYSYSILIFMALKNSKTGSLPVSEIYNFMTEHFPYFKSAPDGWKNSVRHNLSLNKCFEKVENKCGGSSRKGCLWALNPAKVQKMQEELQKWKRKDPSAVRKSMAKPDELDRLIGEKNDKMRSSKMTSPPLNPRNPKSPHHPVGHPHTLGHPLPPNHSQPHSYGQVRRQVNIHRDCQQELCHPHPYIQAGVQANSAENSAVNPSQTPTIHSSSAINSQLLMEQAMIIETQDILMEADISTDIDALNPSLVDFELQGNLWEELKDDSLTPDHLVSTASSPQSPSFFPFYWNALESSDSTSSPSCPEPSLADLQLTSVYSTYTDLDSKPSSYLNSTGCTPIALM</sequence>
<keyword evidence="11" id="KW-1185">Reference proteome</keyword>
<evidence type="ECO:0000256" key="8">
    <source>
        <dbReference type="SAM" id="MobiDB-lite"/>
    </source>
</evidence>
<evidence type="ECO:0000256" key="4">
    <source>
        <dbReference type="ARBA" id="ARBA00023125"/>
    </source>
</evidence>
<reference evidence="11" key="2">
    <citation type="journal article" date="2007" name="PLoS Biol.">
        <title>Survey sequencing and comparative analysis of the elephant shark (Callorhinchus milii) genome.</title>
        <authorList>
            <person name="Venkatesh B."/>
            <person name="Kirkness E.F."/>
            <person name="Loh Y.H."/>
            <person name="Halpern A.L."/>
            <person name="Lee A.P."/>
            <person name="Johnson J."/>
            <person name="Dandona N."/>
            <person name="Viswanathan L.D."/>
            <person name="Tay A."/>
            <person name="Venter J.C."/>
            <person name="Strausberg R.L."/>
            <person name="Brenner S."/>
        </authorList>
    </citation>
    <scope>NUCLEOTIDE SEQUENCE [LARGE SCALE GENOMIC DNA]</scope>
</reference>
<reference evidence="11" key="3">
    <citation type="journal article" date="2014" name="Nature">
        <title>Elephant shark genome provides unique insights into gnathostome evolution.</title>
        <authorList>
            <consortium name="International Elephant Shark Genome Sequencing Consortium"/>
            <person name="Venkatesh B."/>
            <person name="Lee A.P."/>
            <person name="Ravi V."/>
            <person name="Maurya A.K."/>
            <person name="Lian M.M."/>
            <person name="Swann J.B."/>
            <person name="Ohta Y."/>
            <person name="Flajnik M.F."/>
            <person name="Sutoh Y."/>
            <person name="Kasahara M."/>
            <person name="Hoon S."/>
            <person name="Gangu V."/>
            <person name="Roy S.W."/>
            <person name="Irimia M."/>
            <person name="Korzh V."/>
            <person name="Kondrychyn I."/>
            <person name="Lim Z.W."/>
            <person name="Tay B.H."/>
            <person name="Tohari S."/>
            <person name="Kong K.W."/>
            <person name="Ho S."/>
            <person name="Lorente-Galdos B."/>
            <person name="Quilez J."/>
            <person name="Marques-Bonet T."/>
            <person name="Raney B.J."/>
            <person name="Ingham P.W."/>
            <person name="Tay A."/>
            <person name="Hillier L.W."/>
            <person name="Minx P."/>
            <person name="Boehm T."/>
            <person name="Wilson R.K."/>
            <person name="Brenner S."/>
            <person name="Warren W.C."/>
        </authorList>
    </citation>
    <scope>NUCLEOTIDE SEQUENCE [LARGE SCALE GENOMIC DNA]</scope>
</reference>
<dbReference type="PRINTS" id="PR00053">
    <property type="entry name" value="FORKHEAD"/>
</dbReference>
<evidence type="ECO:0000259" key="9">
    <source>
        <dbReference type="PROSITE" id="PS50039"/>
    </source>
</evidence>
<dbReference type="PANTHER" id="PTHR46721:SF3">
    <property type="entry name" value="FORKHEAD BOX N1"/>
    <property type="match status" value="1"/>
</dbReference>
<dbReference type="GO" id="GO:0005634">
    <property type="term" value="C:nucleus"/>
    <property type="evidence" value="ECO:0007669"/>
    <property type="project" value="UniProtKB-SubCell"/>
</dbReference>
<dbReference type="SUPFAM" id="SSF46785">
    <property type="entry name" value="Winged helix' DNA-binding domain"/>
    <property type="match status" value="1"/>
</dbReference>
<dbReference type="InParanoid" id="A0A4W3IKG8"/>
<dbReference type="GO" id="GO:0000976">
    <property type="term" value="F:transcription cis-regulatory region binding"/>
    <property type="evidence" value="ECO:0007669"/>
    <property type="project" value="TreeGrafter"/>
</dbReference>
<evidence type="ECO:0000256" key="1">
    <source>
        <dbReference type="ARBA" id="ARBA00004123"/>
    </source>
</evidence>
<dbReference type="Gene3D" id="1.10.10.10">
    <property type="entry name" value="Winged helix-like DNA-binding domain superfamily/Winged helix DNA-binding domain"/>
    <property type="match status" value="1"/>
</dbReference>
<keyword evidence="3" id="KW-0805">Transcription regulation</keyword>
<dbReference type="Pfam" id="PF00250">
    <property type="entry name" value="Forkhead"/>
    <property type="match status" value="1"/>
</dbReference>
<dbReference type="PROSITE" id="PS50039">
    <property type="entry name" value="FORK_HEAD_3"/>
    <property type="match status" value="1"/>
</dbReference>
<dbReference type="FunFam" id="1.10.10.10:FF:000122">
    <property type="entry name" value="Forkhead box protein N1"/>
    <property type="match status" value="1"/>
</dbReference>
<dbReference type="KEGG" id="cmk:103180566"/>
<evidence type="ECO:0000256" key="2">
    <source>
        <dbReference type="ARBA" id="ARBA00022473"/>
    </source>
</evidence>
<dbReference type="InterPro" id="IPR049624">
    <property type="entry name" value="FOXN1_4"/>
</dbReference>
<dbReference type="SMART" id="SM00339">
    <property type="entry name" value="FH"/>
    <property type="match status" value="1"/>
</dbReference>
<evidence type="ECO:0000256" key="6">
    <source>
        <dbReference type="ARBA" id="ARBA00023242"/>
    </source>
</evidence>
<keyword evidence="5" id="KW-0804">Transcription</keyword>
<dbReference type="OrthoDB" id="10070006at2759"/>
<feature type="domain" description="Fork-head" evidence="9">
    <location>
        <begin position="160"/>
        <end position="256"/>
    </location>
</feature>
<feature type="region of interest" description="Disordered" evidence="8">
    <location>
        <begin position="250"/>
        <end position="326"/>
    </location>
</feature>
<dbReference type="CDD" id="cd20056">
    <property type="entry name" value="FH_FOXN1"/>
    <property type="match status" value="1"/>
</dbReference>
<dbReference type="InterPro" id="IPR036388">
    <property type="entry name" value="WH-like_DNA-bd_sf"/>
</dbReference>
<evidence type="ECO:0000313" key="11">
    <source>
        <dbReference type="Proteomes" id="UP000314986"/>
    </source>
</evidence>